<protein>
    <submittedName>
        <fullName evidence="1">Uncharacterized protein</fullName>
    </submittedName>
</protein>
<evidence type="ECO:0000313" key="1">
    <source>
        <dbReference type="EMBL" id="OGN04908.1"/>
    </source>
</evidence>
<organism evidence="1 2">
    <name type="scientific">Candidatus Yanofskybacteria bacterium RIFCSPHIGHO2_01_FULL_44_17</name>
    <dbReference type="NCBI Taxonomy" id="1802668"/>
    <lineage>
        <taxon>Bacteria</taxon>
        <taxon>Candidatus Yanofskyibacteriota</taxon>
    </lineage>
</organism>
<name>A0A1F8EWP1_9BACT</name>
<sequence>MSTITARVQEGAKVGLISRIDYGSKGFRRALIDMAFDTFKNEGTHFNVLVGGLIAQKDVIQEMKGFVKGGLNGHGGTKVKRSSEERSARKQALEEDFLKKIAERLSKIIPVITCSDPEDSKKEKLVDLYIVPSPAFDGEVGEKIIHLLAEIRQDIRPSNSGGDRLPVKFVNKLIWALTPQKAVWMRGDYYSTAVERVIKDKRKQTSQGSPDLFVVGGFGSSIQKPQGELEYQYVTVPACHRLEEVRVSENQIGVAVLEFPLDGSSHLYRVYNFKDLVSQELSFVIAPKGTTVLQRKIIEVIKSRGWVTRGLLRYDTGAAVREIERALGNLIKKKTFRRKGENWPGIYYQPGSKKYYFDLTYIQEKLKYAPPDGQLQEDRIVSFACMHAGSTETDYGFFMNKLPGIILQSGASILVDAGDTKEGTRHNLMMKGEIVAGMNNTQQELVAANMVGGVIFKVFSERFLAAIKAKENLSDDATSYELLVDNCLLRFVYILGNHDTWEAEDGHDPLVVFHLKLSAFLARKINSFLTSKKLMPCTNLQNLVDNKIERREYFNLPSGLKVSLQHPYMARAKTTSIRPQEMLVFAKSRGCQVVIGANFHVGETVLDWDMDLGQRVGQEIGTIKHGSHFERHKMKTVDQGVGYLMIRSRKQRILMTESAFYGGSKQVQPVDNLAIINLFLNGLDVDPVNDLNK</sequence>
<dbReference type="Proteomes" id="UP000177507">
    <property type="component" value="Unassembled WGS sequence"/>
</dbReference>
<evidence type="ECO:0000313" key="2">
    <source>
        <dbReference type="Proteomes" id="UP000177507"/>
    </source>
</evidence>
<reference evidence="1 2" key="1">
    <citation type="journal article" date="2016" name="Nat. Commun.">
        <title>Thousands of microbial genomes shed light on interconnected biogeochemical processes in an aquifer system.</title>
        <authorList>
            <person name="Anantharaman K."/>
            <person name="Brown C.T."/>
            <person name="Hug L.A."/>
            <person name="Sharon I."/>
            <person name="Castelle C.J."/>
            <person name="Probst A.J."/>
            <person name="Thomas B.C."/>
            <person name="Singh A."/>
            <person name="Wilkins M.J."/>
            <person name="Karaoz U."/>
            <person name="Brodie E.L."/>
            <person name="Williams K.H."/>
            <person name="Hubbard S.S."/>
            <person name="Banfield J.F."/>
        </authorList>
    </citation>
    <scope>NUCLEOTIDE SEQUENCE [LARGE SCALE GENOMIC DNA]</scope>
</reference>
<dbReference type="EMBL" id="MGJI01000016">
    <property type="protein sequence ID" value="OGN04908.1"/>
    <property type="molecule type" value="Genomic_DNA"/>
</dbReference>
<accession>A0A1F8EWP1</accession>
<gene>
    <name evidence="1" type="ORF">A2831_02525</name>
</gene>
<dbReference type="AlphaFoldDB" id="A0A1F8EWP1"/>
<proteinExistence type="predicted"/>
<comment type="caution">
    <text evidence="1">The sequence shown here is derived from an EMBL/GenBank/DDBJ whole genome shotgun (WGS) entry which is preliminary data.</text>
</comment>